<organism evidence="1 2">
    <name type="scientific">Streblomastix strix</name>
    <dbReference type="NCBI Taxonomy" id="222440"/>
    <lineage>
        <taxon>Eukaryota</taxon>
        <taxon>Metamonada</taxon>
        <taxon>Preaxostyla</taxon>
        <taxon>Oxymonadida</taxon>
        <taxon>Streblomastigidae</taxon>
        <taxon>Streblomastix</taxon>
    </lineage>
</organism>
<reference evidence="1 2" key="1">
    <citation type="submission" date="2019-03" db="EMBL/GenBank/DDBJ databases">
        <title>Single cell metagenomics reveals metabolic interactions within the superorganism composed of flagellate Streblomastix strix and complex community of Bacteroidetes bacteria on its surface.</title>
        <authorList>
            <person name="Treitli S.C."/>
            <person name="Kolisko M."/>
            <person name="Husnik F."/>
            <person name="Keeling P."/>
            <person name="Hampl V."/>
        </authorList>
    </citation>
    <scope>NUCLEOTIDE SEQUENCE [LARGE SCALE GENOMIC DNA]</scope>
    <source>
        <strain evidence="1">ST1C</strain>
    </source>
</reference>
<gene>
    <name evidence="1" type="ORF">EZS28_044270</name>
</gene>
<sequence>MSTTLSISYSTPGGIYYKGTKTAGNIGFEENQIVRLEFDSEKRTLVFFVNGIYMYEANLSCTIKSLKQLSSPTSVHIENEQAVQW</sequence>
<proteinExistence type="predicted"/>
<evidence type="ECO:0000313" key="1">
    <source>
        <dbReference type="EMBL" id="KAA6360204.1"/>
    </source>
</evidence>
<dbReference type="EMBL" id="SNRW01027269">
    <property type="protein sequence ID" value="KAA6360204.1"/>
    <property type="molecule type" value="Genomic_DNA"/>
</dbReference>
<name>A0A5J4TP15_9EUKA</name>
<evidence type="ECO:0000313" key="2">
    <source>
        <dbReference type="Proteomes" id="UP000324800"/>
    </source>
</evidence>
<accession>A0A5J4TP15</accession>
<protein>
    <submittedName>
        <fullName evidence="1">Uncharacterized protein</fullName>
    </submittedName>
</protein>
<comment type="caution">
    <text evidence="1">The sequence shown here is derived from an EMBL/GenBank/DDBJ whole genome shotgun (WGS) entry which is preliminary data.</text>
</comment>
<dbReference type="Proteomes" id="UP000324800">
    <property type="component" value="Unassembled WGS sequence"/>
</dbReference>
<dbReference type="AlphaFoldDB" id="A0A5J4TP15"/>